<reference evidence="2 3" key="1">
    <citation type="submission" date="2019-08" db="EMBL/GenBank/DDBJ databases">
        <title>Deep-cultivation of Planctomycetes and their phenomic and genomic characterization uncovers novel biology.</title>
        <authorList>
            <person name="Wiegand S."/>
            <person name="Jogler M."/>
            <person name="Boedeker C."/>
            <person name="Pinto D."/>
            <person name="Vollmers J."/>
            <person name="Rivas-Marin E."/>
            <person name="Kohn T."/>
            <person name="Peeters S.H."/>
            <person name="Heuer A."/>
            <person name="Rast P."/>
            <person name="Oberbeckmann S."/>
            <person name="Bunk B."/>
            <person name="Jeske O."/>
            <person name="Meyerdierks A."/>
            <person name="Storesund J.E."/>
            <person name="Kallscheuer N."/>
            <person name="Luecker S."/>
            <person name="Lage O.M."/>
            <person name="Pohl T."/>
            <person name="Merkel B.J."/>
            <person name="Hornburger P."/>
            <person name="Mueller R.-W."/>
            <person name="Bruemmer F."/>
            <person name="Labrenz M."/>
            <person name="Spormann A.M."/>
            <person name="Op den Camp H."/>
            <person name="Overmann J."/>
            <person name="Amann R."/>
            <person name="Jetten M.S.M."/>
            <person name="Mascher T."/>
            <person name="Medema M.H."/>
            <person name="Devos D.P."/>
            <person name="Kaster A.-K."/>
            <person name="Ovreas L."/>
            <person name="Rohde M."/>
            <person name="Galperin M.Y."/>
            <person name="Jogler C."/>
        </authorList>
    </citation>
    <scope>NUCLEOTIDE SEQUENCE [LARGE SCALE GENOMIC DNA]</scope>
    <source>
        <strain evidence="2 3">Pr1d</strain>
    </source>
</reference>
<dbReference type="KEGG" id="bgok:Pr1d_23890"/>
<dbReference type="SUPFAM" id="SSF53098">
    <property type="entry name" value="Ribonuclease H-like"/>
    <property type="match status" value="1"/>
</dbReference>
<name>A0A5B9Q7Y7_9BACT</name>
<dbReference type="PANTHER" id="PTHR38462">
    <property type="entry name" value="EXONUCLEASE-LIKE PROTEIN"/>
    <property type="match status" value="1"/>
</dbReference>
<dbReference type="InterPro" id="IPR012337">
    <property type="entry name" value="RNaseH-like_sf"/>
</dbReference>
<feature type="domain" description="YprB ribonuclease H-like" evidence="1">
    <location>
        <begin position="87"/>
        <end position="236"/>
    </location>
</feature>
<dbReference type="Proteomes" id="UP000323917">
    <property type="component" value="Chromosome"/>
</dbReference>
<proteinExistence type="predicted"/>
<gene>
    <name evidence="2" type="ORF">Pr1d_23890</name>
</gene>
<dbReference type="PANTHER" id="PTHR38462:SF1">
    <property type="entry name" value="YPRB RIBONUCLEASE H-LIKE DOMAIN-CONTAINING PROTEIN"/>
    <property type="match status" value="1"/>
</dbReference>
<keyword evidence="3" id="KW-1185">Reference proteome</keyword>
<dbReference type="RefSeq" id="WP_148073653.1">
    <property type="nucleotide sequence ID" value="NZ_CP042913.1"/>
</dbReference>
<evidence type="ECO:0000259" key="1">
    <source>
        <dbReference type="Pfam" id="PF13482"/>
    </source>
</evidence>
<accession>A0A5B9Q7Y7</accession>
<evidence type="ECO:0000313" key="3">
    <source>
        <dbReference type="Proteomes" id="UP000323917"/>
    </source>
</evidence>
<dbReference type="AlphaFoldDB" id="A0A5B9Q7Y7"/>
<evidence type="ECO:0000313" key="2">
    <source>
        <dbReference type="EMBL" id="QEG35098.1"/>
    </source>
</evidence>
<protein>
    <recommendedName>
        <fullName evidence="1">YprB ribonuclease H-like domain-containing protein</fullName>
    </recommendedName>
</protein>
<dbReference type="InterPro" id="IPR038720">
    <property type="entry name" value="YprB_RNase_H-like_dom"/>
</dbReference>
<organism evidence="2 3">
    <name type="scientific">Bythopirellula goksoeyrii</name>
    <dbReference type="NCBI Taxonomy" id="1400387"/>
    <lineage>
        <taxon>Bacteria</taxon>
        <taxon>Pseudomonadati</taxon>
        <taxon>Planctomycetota</taxon>
        <taxon>Planctomycetia</taxon>
        <taxon>Pirellulales</taxon>
        <taxon>Lacipirellulaceae</taxon>
        <taxon>Bythopirellula</taxon>
    </lineage>
</organism>
<sequence>MINEALQHCSGIGPVRLAHLHDEGIKTWQDVLQFPQRIPATYRNTMMEECRRCQAALELDDIQYFIDRLAPVDKWRILAHYFPDTTFFDIETLGLSSADPITVIVTWYGGEFNTFVEHENLDGFLELLDRVKLLVSFNGSTFDVPRVLDAFHIPSLPCPHLDLRWIAYRRGLVGGIKEIARKQGIARPVDLDNVSGEHAILLWQEWRAKQDHAAREHLIRYCAADVLLLRFLAERLIGMDNTDNALLWDSLPPATGRPPVHRGRALQLTAPTLSSDKRRLNRNRLLLSKRWSPR</sequence>
<dbReference type="OrthoDB" id="9790530at2"/>
<dbReference type="Pfam" id="PF13482">
    <property type="entry name" value="RNase_H_2"/>
    <property type="match status" value="1"/>
</dbReference>
<dbReference type="EMBL" id="CP042913">
    <property type="protein sequence ID" value="QEG35098.1"/>
    <property type="molecule type" value="Genomic_DNA"/>
</dbReference>